<gene>
    <name evidence="1" type="ORF">GCM10009665_57420</name>
</gene>
<evidence type="ECO:0008006" key="3">
    <source>
        <dbReference type="Google" id="ProtNLM"/>
    </source>
</evidence>
<protein>
    <recommendedName>
        <fullName evidence="3">Tetratricopeptide repeat protein</fullName>
    </recommendedName>
</protein>
<evidence type="ECO:0000313" key="1">
    <source>
        <dbReference type="EMBL" id="GAA1259903.1"/>
    </source>
</evidence>
<evidence type="ECO:0000313" key="2">
    <source>
        <dbReference type="Proteomes" id="UP001500037"/>
    </source>
</evidence>
<comment type="caution">
    <text evidence="1">The sequence shown here is derived from an EMBL/GenBank/DDBJ whole genome shotgun (WGS) entry which is preliminary data.</text>
</comment>
<sequence length="388" mass="42394">MLAWRRNRARDHDPRLTESLTQEANRLLTGGSWAEAEPVLRQVIHLRTEQLGATAQSTLSARSGLAWALIELRRLEEAVAELRGLLPLALTSWGERHETSNGVRLHMGRALLASGRPAQAEELARIILTVYPARDGLRLQASNLRARALGSLGRHREAADEHTALLTAATAIHGQDARLLLSVRVDRLQHLALLGEHDLVEQEHHALLVALPDEDPLRGAVSGAQAFAVNSTGRHEEAEAIVRAALAHRADTTPFLGLALSLKGQGRHEEALQVLTDTAAAYLQDRDNEYTSLLHTLTAQTLLGLNRPDEAELQARQAVEAAKAHQGPSHHRSLEAATTLGSVLAAQQHHTEAREHLTRCATAWHQHFGPHHPHTIATETELAALPQP</sequence>
<reference evidence="1 2" key="1">
    <citation type="journal article" date="2019" name="Int. J. Syst. Evol. Microbiol.">
        <title>The Global Catalogue of Microorganisms (GCM) 10K type strain sequencing project: providing services to taxonomists for standard genome sequencing and annotation.</title>
        <authorList>
            <consortium name="The Broad Institute Genomics Platform"/>
            <consortium name="The Broad Institute Genome Sequencing Center for Infectious Disease"/>
            <person name="Wu L."/>
            <person name="Ma J."/>
        </authorList>
    </citation>
    <scope>NUCLEOTIDE SEQUENCE [LARGE SCALE GENOMIC DNA]</scope>
    <source>
        <strain evidence="1 2">JCM 13004</strain>
    </source>
</reference>
<dbReference type="Pfam" id="PF13374">
    <property type="entry name" value="TPR_10"/>
    <property type="match status" value="1"/>
</dbReference>
<organism evidence="1 2">
    <name type="scientific">Kitasatospora nipponensis</name>
    <dbReference type="NCBI Taxonomy" id="258049"/>
    <lineage>
        <taxon>Bacteria</taxon>
        <taxon>Bacillati</taxon>
        <taxon>Actinomycetota</taxon>
        <taxon>Actinomycetes</taxon>
        <taxon>Kitasatosporales</taxon>
        <taxon>Streptomycetaceae</taxon>
        <taxon>Kitasatospora</taxon>
    </lineage>
</organism>
<dbReference type="Pfam" id="PF07721">
    <property type="entry name" value="TPR_4"/>
    <property type="match status" value="2"/>
</dbReference>
<dbReference type="PANTHER" id="PTHR46082:SF6">
    <property type="entry name" value="AAA+ ATPASE DOMAIN-CONTAINING PROTEIN-RELATED"/>
    <property type="match status" value="1"/>
</dbReference>
<dbReference type="InterPro" id="IPR053137">
    <property type="entry name" value="NLR-like"/>
</dbReference>
<dbReference type="RefSeq" id="WP_344444943.1">
    <property type="nucleotide sequence ID" value="NZ_BAAALF010000136.1"/>
</dbReference>
<dbReference type="SUPFAM" id="SSF48452">
    <property type="entry name" value="TPR-like"/>
    <property type="match status" value="2"/>
</dbReference>
<dbReference type="Gene3D" id="1.25.40.10">
    <property type="entry name" value="Tetratricopeptide repeat domain"/>
    <property type="match status" value="2"/>
</dbReference>
<dbReference type="EMBL" id="BAAALF010000136">
    <property type="protein sequence ID" value="GAA1259903.1"/>
    <property type="molecule type" value="Genomic_DNA"/>
</dbReference>
<keyword evidence="2" id="KW-1185">Reference proteome</keyword>
<dbReference type="Proteomes" id="UP001500037">
    <property type="component" value="Unassembled WGS sequence"/>
</dbReference>
<accession>A0ABN1WTH3</accession>
<proteinExistence type="predicted"/>
<dbReference type="InterPro" id="IPR011990">
    <property type="entry name" value="TPR-like_helical_dom_sf"/>
</dbReference>
<dbReference type="InterPro" id="IPR011717">
    <property type="entry name" value="TPR-4"/>
</dbReference>
<name>A0ABN1WTH3_9ACTN</name>
<dbReference type="PANTHER" id="PTHR46082">
    <property type="entry name" value="ATP/GTP-BINDING PROTEIN-RELATED"/>
    <property type="match status" value="1"/>
</dbReference>
<dbReference type="Pfam" id="PF13432">
    <property type="entry name" value="TPR_16"/>
    <property type="match status" value="1"/>
</dbReference>